<dbReference type="VEuPathDB" id="FungiDB:PPTG_15182"/>
<evidence type="ECO:0000256" key="2">
    <source>
        <dbReference type="ARBA" id="ARBA00010400"/>
    </source>
</evidence>
<dbReference type="OMA" id="ASMFRKD"/>
<reference evidence="6 7" key="2">
    <citation type="submission" date="2013-11" db="EMBL/GenBank/DDBJ databases">
        <title>The Genome Sequence of Phytophthora parasitica INRA-310.</title>
        <authorList>
            <consortium name="The Broad Institute Genomics Platform"/>
            <person name="Russ C."/>
            <person name="Tyler B."/>
            <person name="Panabieres F."/>
            <person name="Shan W."/>
            <person name="Tripathy S."/>
            <person name="Grunwald N."/>
            <person name="Machado M."/>
            <person name="Johnson C.S."/>
            <person name="Arredondo F."/>
            <person name="Hong C."/>
            <person name="Coffey M."/>
            <person name="Young S.K."/>
            <person name="Zeng Q."/>
            <person name="Gargeya S."/>
            <person name="Fitzgerald M."/>
            <person name="Abouelleil A."/>
            <person name="Alvarado L."/>
            <person name="Chapman S.B."/>
            <person name="Gainer-Dewar J."/>
            <person name="Goldberg J."/>
            <person name="Griggs A."/>
            <person name="Gujja S."/>
            <person name="Hansen M."/>
            <person name="Howarth C."/>
            <person name="Imamovic A."/>
            <person name="Ireland A."/>
            <person name="Larimer J."/>
            <person name="McCowan C."/>
            <person name="Murphy C."/>
            <person name="Pearson M."/>
            <person name="Poon T.W."/>
            <person name="Priest M."/>
            <person name="Roberts A."/>
            <person name="Saif S."/>
            <person name="Shea T."/>
            <person name="Sykes S."/>
            <person name="Wortman J."/>
            <person name="Nusbaum C."/>
            <person name="Birren B."/>
        </authorList>
    </citation>
    <scope>NUCLEOTIDE SEQUENCE [LARGE SCALE GENOMIC DNA]</scope>
    <source>
        <strain evidence="6 7">INRA-310</strain>
    </source>
</reference>
<dbReference type="RefSeq" id="XP_008910793.1">
    <property type="nucleotide sequence ID" value="XM_008912545.1"/>
</dbReference>
<accession>W2PTB3</accession>
<dbReference type="OrthoDB" id="110549at2759"/>
<comment type="similarity">
    <text evidence="2 5">Belongs to the RxLR effector family.</text>
</comment>
<comment type="subcellular location">
    <subcellularLocation>
        <location evidence="1 5">Secreted</location>
    </subcellularLocation>
</comment>
<gene>
    <name evidence="6" type="ORF">PPTG_15182</name>
</gene>
<protein>
    <recommendedName>
        <fullName evidence="5">RxLR effector protein</fullName>
    </recommendedName>
</protein>
<keyword evidence="3 5" id="KW-0964">Secreted</keyword>
<dbReference type="EMBL" id="KI669608">
    <property type="protein sequence ID" value="ETN03856.1"/>
    <property type="molecule type" value="Genomic_DNA"/>
</dbReference>
<dbReference type="Proteomes" id="UP000018817">
    <property type="component" value="Unassembled WGS sequence"/>
</dbReference>
<dbReference type="GeneID" id="20184394"/>
<feature type="signal peptide" evidence="5">
    <location>
        <begin position="1"/>
        <end position="21"/>
    </location>
</feature>
<comment type="function">
    <text evidence="5">Effector that suppresses plant defense responses during pathogen infection.</text>
</comment>
<dbReference type="GO" id="GO:0005576">
    <property type="term" value="C:extracellular region"/>
    <property type="evidence" value="ECO:0007669"/>
    <property type="project" value="UniProtKB-SubCell"/>
</dbReference>
<evidence type="ECO:0000313" key="7">
    <source>
        <dbReference type="Proteomes" id="UP000018817"/>
    </source>
</evidence>
<evidence type="ECO:0000256" key="1">
    <source>
        <dbReference type="ARBA" id="ARBA00004613"/>
    </source>
</evidence>
<sequence length="190" mass="21479">MMRLSSVLLLIAATFFVKCDAATADTDSTMISVMSTVAPMKGARFLRTVSRQQDNAEEDDEIDALDSQEEERMVAVKNFKPSTIYKNNPLLRPAAEVLAAAQKADNALLARVRQDKTLQSIFKQIEQTSGAERRIKNWLEQKKTPEQIASMFRKDYPTLSIQGAEWKSLRLYTALFMRQHHSLNPTVKLG</sequence>
<reference evidence="7" key="1">
    <citation type="submission" date="2011-12" db="EMBL/GenBank/DDBJ databases">
        <authorList>
            <consortium name="The Broad Institute Genome Sequencing Platform"/>
            <person name="Russ C."/>
            <person name="Tyler B."/>
            <person name="Panabieres F."/>
            <person name="Shan W."/>
            <person name="Tripathy S."/>
            <person name="Grunwald N."/>
            <person name="Machado M."/>
            <person name="Young S.K."/>
            <person name="Zeng Q."/>
            <person name="Gargeya S."/>
            <person name="Fitzgerald M."/>
            <person name="Haas B."/>
            <person name="Abouelleil A."/>
            <person name="Alvarado L."/>
            <person name="Arachchi H.M."/>
            <person name="Berlin A."/>
            <person name="Chapman S.B."/>
            <person name="Gearin G."/>
            <person name="Goldberg J."/>
            <person name="Griggs A."/>
            <person name="Gujja S."/>
            <person name="Hansen M."/>
            <person name="Heiman D."/>
            <person name="Howarth C."/>
            <person name="Larimer J."/>
            <person name="Lui A."/>
            <person name="MacDonald P.J.P."/>
            <person name="McCowen C."/>
            <person name="Montmayeur A."/>
            <person name="Murphy C."/>
            <person name="Neiman D."/>
            <person name="Pearson M."/>
            <person name="Priest M."/>
            <person name="Roberts A."/>
            <person name="Saif S."/>
            <person name="Shea T."/>
            <person name="Sisk P."/>
            <person name="Stolte C."/>
            <person name="Sykes S."/>
            <person name="Wortman J."/>
            <person name="Nusbaum C."/>
            <person name="Birren B."/>
        </authorList>
    </citation>
    <scope>NUCLEOTIDE SEQUENCE [LARGE SCALE GENOMIC DNA]</scope>
    <source>
        <strain evidence="7">INRA-310</strain>
    </source>
</reference>
<dbReference type="Pfam" id="PF16810">
    <property type="entry name" value="RXLR"/>
    <property type="match status" value="1"/>
</dbReference>
<proteinExistence type="inferred from homology"/>
<evidence type="ECO:0000256" key="5">
    <source>
        <dbReference type="RuleBase" id="RU367124"/>
    </source>
</evidence>
<name>W2PTB3_PHYN3</name>
<organism evidence="6 7">
    <name type="scientific">Phytophthora nicotianae (strain INRA-310)</name>
    <name type="common">Phytophthora parasitica</name>
    <dbReference type="NCBI Taxonomy" id="761204"/>
    <lineage>
        <taxon>Eukaryota</taxon>
        <taxon>Sar</taxon>
        <taxon>Stramenopiles</taxon>
        <taxon>Oomycota</taxon>
        <taxon>Peronosporomycetes</taxon>
        <taxon>Peronosporales</taxon>
        <taxon>Peronosporaceae</taxon>
        <taxon>Phytophthora</taxon>
    </lineage>
</organism>
<feature type="chain" id="PRO_5028500766" description="RxLR effector protein" evidence="5">
    <location>
        <begin position="22"/>
        <end position="190"/>
    </location>
</feature>
<comment type="domain">
    <text evidence="5">The RxLR-dEER motif acts to carry the protein into the host cell cytoplasm through binding to cell surface phosphatidylinositol-3-phosphate.</text>
</comment>
<keyword evidence="4 5" id="KW-0732">Signal</keyword>
<dbReference type="InterPro" id="IPR031825">
    <property type="entry name" value="RXLR"/>
</dbReference>
<evidence type="ECO:0000256" key="4">
    <source>
        <dbReference type="ARBA" id="ARBA00022729"/>
    </source>
</evidence>
<dbReference type="AlphaFoldDB" id="W2PTB3"/>
<evidence type="ECO:0000313" key="6">
    <source>
        <dbReference type="EMBL" id="ETN03856.1"/>
    </source>
</evidence>
<evidence type="ECO:0000256" key="3">
    <source>
        <dbReference type="ARBA" id="ARBA00022525"/>
    </source>
</evidence>